<accession>A0A4Q7PHR7</accession>
<organism evidence="1 2">
    <name type="scientific">Cecembia calidifontis</name>
    <dbReference type="NCBI Taxonomy" id="1187080"/>
    <lineage>
        <taxon>Bacteria</taxon>
        <taxon>Pseudomonadati</taxon>
        <taxon>Bacteroidota</taxon>
        <taxon>Cytophagia</taxon>
        <taxon>Cytophagales</taxon>
        <taxon>Cyclobacteriaceae</taxon>
        <taxon>Cecembia</taxon>
    </lineage>
</organism>
<dbReference type="RefSeq" id="WP_130277157.1">
    <property type="nucleotide sequence ID" value="NZ_SGXG01000001.1"/>
</dbReference>
<dbReference type="AlphaFoldDB" id="A0A4Q7PHR7"/>
<reference evidence="1 2" key="1">
    <citation type="submission" date="2019-02" db="EMBL/GenBank/DDBJ databases">
        <title>Genomic Encyclopedia of Archaeal and Bacterial Type Strains, Phase II (KMG-II): from individual species to whole genera.</title>
        <authorList>
            <person name="Goeker M."/>
        </authorList>
    </citation>
    <scope>NUCLEOTIDE SEQUENCE [LARGE SCALE GENOMIC DNA]</scope>
    <source>
        <strain evidence="1 2">DSM 21411</strain>
    </source>
</reference>
<dbReference type="InterPro" id="IPR011330">
    <property type="entry name" value="Glyco_hydro/deAcase_b/a-brl"/>
</dbReference>
<dbReference type="Proteomes" id="UP000292209">
    <property type="component" value="Unassembled WGS sequence"/>
</dbReference>
<gene>
    <name evidence="1" type="ORF">BC751_4117</name>
</gene>
<dbReference type="OrthoDB" id="2081174at2"/>
<evidence type="ECO:0008006" key="3">
    <source>
        <dbReference type="Google" id="ProtNLM"/>
    </source>
</evidence>
<keyword evidence="2" id="KW-1185">Reference proteome</keyword>
<comment type="caution">
    <text evidence="1">The sequence shown here is derived from an EMBL/GenBank/DDBJ whole genome shotgun (WGS) entry which is preliminary data.</text>
</comment>
<evidence type="ECO:0000313" key="2">
    <source>
        <dbReference type="Proteomes" id="UP000292209"/>
    </source>
</evidence>
<dbReference type="SUPFAM" id="SSF88713">
    <property type="entry name" value="Glycoside hydrolase/deacetylase"/>
    <property type="match status" value="1"/>
</dbReference>
<evidence type="ECO:0000313" key="1">
    <source>
        <dbReference type="EMBL" id="RZS98462.1"/>
    </source>
</evidence>
<proteinExistence type="predicted"/>
<protein>
    <recommendedName>
        <fullName evidence="3">Polysaccharide deacetylase</fullName>
    </recommendedName>
</protein>
<sequence length="376" mass="43833">MNNLISSLKDHFFNVRGWRTSRKIVVFESDDWGMQRMPSKSAYESLLAKGYPVDKSIYNRFDSLESDEDLEALMEVLSSVKDKNYNPAIFTLNNILTNPDFGKILSSNYEGYHYELFTETLKKSKKSEKVFDLYQQGIRNKLFQTQYHGREHVHVNNWMRNLRNRNTQFLDAFKEGSFTINDNRGFSCRYECLDAMATYSEDDFNSIKESIEHGLRLFKEIWGFQSRSIIAPCYTWSKPLEKVFRDNGINYIQGSRAQREPISLNQPFKIYRNYCGKKSHDGLIYLVRNVGFEQIESGDDNIVNTALKQIQTSFFWGKPAIISSHRVNYIGSIDEGNRTSNLSLLKILLKEIVKRYPDVEFLSSDQLGNLMTSKEE</sequence>
<dbReference type="EMBL" id="SGXG01000001">
    <property type="protein sequence ID" value="RZS98462.1"/>
    <property type="molecule type" value="Genomic_DNA"/>
</dbReference>
<name>A0A4Q7PHR7_9BACT</name>
<dbReference type="GO" id="GO:0005975">
    <property type="term" value="P:carbohydrate metabolic process"/>
    <property type="evidence" value="ECO:0007669"/>
    <property type="project" value="InterPro"/>
</dbReference>